<comment type="similarity">
    <text evidence="2">Belongs to the UPF0073 (Hly-III) family.</text>
</comment>
<feature type="transmembrane region" description="Helical" evidence="8">
    <location>
        <begin position="107"/>
        <end position="130"/>
    </location>
</feature>
<evidence type="ECO:0000256" key="7">
    <source>
        <dbReference type="PIRSR" id="PIRSR604254-1"/>
    </source>
</evidence>
<sequence>MKNIKINQYTPREERLNIRSHAAGLLLSIPALIMLMNKAIDQQQSLYVFAYLVYGLGQMTVFAASTFYHASRNEDARRRLKVFDHSAIYISIAGTYTPITLLVLQGIWGWVVFAVVWTVAVMGIVLKLFFTGRFKTLSTIGYVGMGLIIVIAIQPLIEQMSVWGLIWLAAGGVFYMVGAVLYRLEKLPYNHATFHFFVLIAAACHFLMVYFHT</sequence>
<keyword evidence="4 8" id="KW-0812">Transmembrane</keyword>
<feature type="binding site" evidence="7">
    <location>
        <position position="195"/>
    </location>
    <ligand>
        <name>Zn(2+)</name>
        <dbReference type="ChEBI" id="CHEBI:29105"/>
    </ligand>
</feature>
<evidence type="ECO:0000256" key="3">
    <source>
        <dbReference type="ARBA" id="ARBA00022475"/>
    </source>
</evidence>
<dbReference type="NCBIfam" id="TIGR01065">
    <property type="entry name" value="hlyIII"/>
    <property type="match status" value="1"/>
</dbReference>
<dbReference type="GO" id="GO:0046872">
    <property type="term" value="F:metal ion binding"/>
    <property type="evidence" value="ECO:0007669"/>
    <property type="project" value="UniProtKB-KW"/>
</dbReference>
<gene>
    <name evidence="9" type="ORF">DDZ16_07450</name>
</gene>
<dbReference type="EMBL" id="QEWP01000004">
    <property type="protein sequence ID" value="PWE00180.1"/>
    <property type="molecule type" value="Genomic_DNA"/>
</dbReference>
<evidence type="ECO:0000256" key="6">
    <source>
        <dbReference type="ARBA" id="ARBA00023136"/>
    </source>
</evidence>
<dbReference type="PANTHER" id="PTHR20855:SF3">
    <property type="entry name" value="LD03007P"/>
    <property type="match status" value="1"/>
</dbReference>
<evidence type="ECO:0000313" key="10">
    <source>
        <dbReference type="Proteomes" id="UP000244956"/>
    </source>
</evidence>
<evidence type="ECO:0000256" key="5">
    <source>
        <dbReference type="ARBA" id="ARBA00022989"/>
    </source>
</evidence>
<evidence type="ECO:0000256" key="2">
    <source>
        <dbReference type="ARBA" id="ARBA00008488"/>
    </source>
</evidence>
<evidence type="ECO:0000256" key="4">
    <source>
        <dbReference type="ARBA" id="ARBA00022692"/>
    </source>
</evidence>
<comment type="caution">
    <text evidence="9">The sequence shown here is derived from an EMBL/GenBank/DDBJ whole genome shotgun (WGS) entry which is preliminary data.</text>
</comment>
<name>A0A2U2BAU1_9BACT</name>
<evidence type="ECO:0000256" key="8">
    <source>
        <dbReference type="SAM" id="Phobius"/>
    </source>
</evidence>
<keyword evidence="6 8" id="KW-0472">Membrane</keyword>
<dbReference type="AlphaFoldDB" id="A0A2U2BAU1"/>
<keyword evidence="5 8" id="KW-1133">Transmembrane helix</keyword>
<evidence type="ECO:0000256" key="1">
    <source>
        <dbReference type="ARBA" id="ARBA00004651"/>
    </source>
</evidence>
<organism evidence="9 10">
    <name type="scientific">Marinilabilia rubra</name>
    <dbReference type="NCBI Taxonomy" id="2162893"/>
    <lineage>
        <taxon>Bacteria</taxon>
        <taxon>Pseudomonadati</taxon>
        <taxon>Bacteroidota</taxon>
        <taxon>Bacteroidia</taxon>
        <taxon>Marinilabiliales</taxon>
        <taxon>Marinilabiliaceae</taxon>
        <taxon>Marinilabilia</taxon>
    </lineage>
</organism>
<dbReference type="PANTHER" id="PTHR20855">
    <property type="entry name" value="ADIPOR/PROGESTIN RECEPTOR-RELATED"/>
    <property type="match status" value="1"/>
</dbReference>
<feature type="binding site" evidence="7">
    <location>
        <position position="191"/>
    </location>
    <ligand>
        <name>Zn(2+)</name>
        <dbReference type="ChEBI" id="CHEBI:29105"/>
    </ligand>
</feature>
<feature type="transmembrane region" description="Helical" evidence="8">
    <location>
        <begin position="163"/>
        <end position="182"/>
    </location>
</feature>
<feature type="binding site" evidence="7">
    <location>
        <position position="69"/>
    </location>
    <ligand>
        <name>Zn(2+)</name>
        <dbReference type="ChEBI" id="CHEBI:29105"/>
    </ligand>
</feature>
<keyword evidence="3" id="KW-1003">Cell membrane</keyword>
<comment type="subcellular location">
    <subcellularLocation>
        <location evidence="1">Cell membrane</location>
        <topology evidence="1">Multi-pass membrane protein</topology>
    </subcellularLocation>
</comment>
<dbReference type="InterPro" id="IPR005744">
    <property type="entry name" value="Hy-lIII"/>
</dbReference>
<dbReference type="GO" id="GO:0005886">
    <property type="term" value="C:plasma membrane"/>
    <property type="evidence" value="ECO:0007669"/>
    <property type="project" value="UniProtKB-SubCell"/>
</dbReference>
<accession>A0A2U2BAU1</accession>
<reference evidence="9 10" key="1">
    <citation type="submission" date="2018-05" db="EMBL/GenBank/DDBJ databases">
        <title>Marinilabilia rubrum sp. nov., isolated from saltern sediment.</title>
        <authorList>
            <person name="Zhang R."/>
        </authorList>
    </citation>
    <scope>NUCLEOTIDE SEQUENCE [LARGE SCALE GENOMIC DNA]</scope>
    <source>
        <strain evidence="9 10">WTE16</strain>
    </source>
</reference>
<keyword evidence="7" id="KW-0479">Metal-binding</keyword>
<feature type="transmembrane region" description="Helical" evidence="8">
    <location>
        <begin position="82"/>
        <end position="101"/>
    </location>
</feature>
<feature type="transmembrane region" description="Helical" evidence="8">
    <location>
        <begin position="194"/>
        <end position="212"/>
    </location>
</feature>
<feature type="transmembrane region" description="Helical" evidence="8">
    <location>
        <begin position="46"/>
        <end position="70"/>
    </location>
</feature>
<dbReference type="Pfam" id="PF03006">
    <property type="entry name" value="HlyIII"/>
    <property type="match status" value="1"/>
</dbReference>
<proteinExistence type="inferred from homology"/>
<protein>
    <submittedName>
        <fullName evidence="9">Hemolysin D</fullName>
    </submittedName>
</protein>
<feature type="transmembrane region" description="Helical" evidence="8">
    <location>
        <begin position="137"/>
        <end position="157"/>
    </location>
</feature>
<feature type="transmembrane region" description="Helical" evidence="8">
    <location>
        <begin position="21"/>
        <end position="40"/>
    </location>
</feature>
<dbReference type="OrthoDB" id="9813689at2"/>
<keyword evidence="10" id="KW-1185">Reference proteome</keyword>
<dbReference type="RefSeq" id="WP_109263803.1">
    <property type="nucleotide sequence ID" value="NZ_QEWP01000004.1"/>
</dbReference>
<keyword evidence="7" id="KW-0862">Zinc</keyword>
<dbReference type="Proteomes" id="UP000244956">
    <property type="component" value="Unassembled WGS sequence"/>
</dbReference>
<dbReference type="GO" id="GO:0140911">
    <property type="term" value="F:pore-forming activity"/>
    <property type="evidence" value="ECO:0007669"/>
    <property type="project" value="InterPro"/>
</dbReference>
<dbReference type="InterPro" id="IPR004254">
    <property type="entry name" value="AdipoR/HlyIII-related"/>
</dbReference>
<evidence type="ECO:0000313" key="9">
    <source>
        <dbReference type="EMBL" id="PWE00180.1"/>
    </source>
</evidence>